<reference evidence="2 3" key="1">
    <citation type="submission" date="2020-01" db="EMBL/GenBank/DDBJ databases">
        <title>Insect and environment-associated Actinomycetes.</title>
        <authorList>
            <person name="Currrie C."/>
            <person name="Chevrette M."/>
            <person name="Carlson C."/>
            <person name="Stubbendieck R."/>
            <person name="Wendt-Pienkowski E."/>
        </authorList>
    </citation>
    <scope>NUCLEOTIDE SEQUENCE [LARGE SCALE GENOMIC DNA]</scope>
    <source>
        <strain evidence="2 3">SID10258</strain>
    </source>
</reference>
<dbReference type="AlphaFoldDB" id="A0A6L9Q9N5"/>
<dbReference type="RefSeq" id="WP_163053769.1">
    <property type="nucleotide sequence ID" value="NZ_JAAGLI010000179.1"/>
</dbReference>
<keyword evidence="2" id="KW-0808">Transferase</keyword>
<accession>A0A6L9Q9N5</accession>
<dbReference type="SUPFAM" id="SSF53756">
    <property type="entry name" value="UDP-Glycosyltransferase/glycogen phosphorylase"/>
    <property type="match status" value="1"/>
</dbReference>
<feature type="domain" description="Orc1-like AAA ATPase" evidence="1">
    <location>
        <begin position="37"/>
        <end position="171"/>
    </location>
</feature>
<gene>
    <name evidence="2" type="ORF">G3I70_06860</name>
</gene>
<dbReference type="Proteomes" id="UP000475532">
    <property type="component" value="Unassembled WGS sequence"/>
</dbReference>
<proteinExistence type="predicted"/>
<protein>
    <submittedName>
        <fullName evidence="2">Glycosyltransferase</fullName>
    </submittedName>
</protein>
<dbReference type="PANTHER" id="PTHR12526:SF634">
    <property type="entry name" value="BLL3361 PROTEIN"/>
    <property type="match status" value="1"/>
</dbReference>
<dbReference type="InterPro" id="IPR027417">
    <property type="entry name" value="P-loop_NTPase"/>
</dbReference>
<name>A0A6L9Q9N5_9ACTN</name>
<dbReference type="PANTHER" id="PTHR12526">
    <property type="entry name" value="GLYCOSYLTRANSFERASE"/>
    <property type="match status" value="1"/>
</dbReference>
<evidence type="ECO:0000313" key="2">
    <source>
        <dbReference type="EMBL" id="NEA22207.1"/>
    </source>
</evidence>
<dbReference type="CDD" id="cd03801">
    <property type="entry name" value="GT4_PimA-like"/>
    <property type="match status" value="1"/>
</dbReference>
<evidence type="ECO:0000313" key="3">
    <source>
        <dbReference type="Proteomes" id="UP000475532"/>
    </source>
</evidence>
<dbReference type="EMBL" id="JAAGLI010000179">
    <property type="protein sequence ID" value="NEA22207.1"/>
    <property type="molecule type" value="Genomic_DNA"/>
</dbReference>
<comment type="caution">
    <text evidence="2">The sequence shown here is derived from an EMBL/GenBank/DDBJ whole genome shotgun (WGS) entry which is preliminary data.</text>
</comment>
<dbReference type="InterPro" id="IPR041664">
    <property type="entry name" value="AAA_16"/>
</dbReference>
<dbReference type="Gene3D" id="3.40.50.2000">
    <property type="entry name" value="Glycogen Phosphorylase B"/>
    <property type="match status" value="2"/>
</dbReference>
<sequence>MTPPNPFRDAGRPATGERYIERPALQEGVGALWRDPGRPGNLSVFGQRGVGKTSLVEHSLAAMDRTDLVVARLDVGRMASVFDLFGTLTRRVARCLPDIPGLADLAETARRATDWADLDEAVSVFFEAVGDAGRYVLLVLDQFDRAPLVLAELSGYQLLRALASEARYPVGLVTISRRPVQEIEIDAAGGSRLQGVIGRRCDVGLFALSETARMLERASEAGLDLSADAAEILDLTGTHPLLLESLCDRIVRHYQRTGKVNVGVAYSAGAADLHAYFSRLTGAIDQDARGRGGDLLRAIAGGTALDETPELQELVRTGIVVRNGSDHRLFSAAFARSLLEQGSAPSADRPDPDEHCRVLVVATEWGSAHGGLSTFNRQLCQALAAHGAQVFCLVVSATQAEKDKAEAHGVTLLTRDRLADTPEEMGLFLRPELPGRVRPNLVIGHARITGAAALVQAQDNFESATRLHFVHMAPDEIEWHKLRDDAANSAEARTRNEVFLGRQADRLVAVGPRLHGRFQGYLSRPDDREPLRFDPGFDIADPRPRKVPGGVPLSVLLVGRAEEYRLKGLDLAAKACGLVAERRDRQRLDRIELVVRGVPEHNAAAQREQLQNWADNPRLTITPRLYTTDTERLSDDLYRASVVIMPSRNEGFGLVGIEAIVTGTPVLLSENSGLAELLRERLGEERAATWVVPMSGRDDEDAANWANAIERVLLGRERHFEDAEKLRAELARELPWSRSVETLLAALGF</sequence>
<dbReference type="SUPFAM" id="SSF52540">
    <property type="entry name" value="P-loop containing nucleoside triphosphate hydrolases"/>
    <property type="match status" value="1"/>
</dbReference>
<dbReference type="Gene3D" id="3.40.50.300">
    <property type="entry name" value="P-loop containing nucleotide triphosphate hydrolases"/>
    <property type="match status" value="1"/>
</dbReference>
<dbReference type="GO" id="GO:0016740">
    <property type="term" value="F:transferase activity"/>
    <property type="evidence" value="ECO:0007669"/>
    <property type="project" value="UniProtKB-KW"/>
</dbReference>
<dbReference type="Pfam" id="PF13191">
    <property type="entry name" value="AAA_16"/>
    <property type="match status" value="1"/>
</dbReference>
<evidence type="ECO:0000259" key="1">
    <source>
        <dbReference type="Pfam" id="PF13191"/>
    </source>
</evidence>
<dbReference type="Pfam" id="PF20706">
    <property type="entry name" value="GT4-conflict"/>
    <property type="match status" value="1"/>
</dbReference>
<organism evidence="2 3">
    <name type="scientific">Actinomadura bangladeshensis</name>
    <dbReference type="NCBI Taxonomy" id="453573"/>
    <lineage>
        <taxon>Bacteria</taxon>
        <taxon>Bacillati</taxon>
        <taxon>Actinomycetota</taxon>
        <taxon>Actinomycetes</taxon>
        <taxon>Streptosporangiales</taxon>
        <taxon>Thermomonosporaceae</taxon>
        <taxon>Actinomadura</taxon>
    </lineage>
</organism>